<keyword evidence="1" id="KW-0418">Kinase</keyword>
<gene>
    <name evidence="3" type="ORF">ETD85_15880</name>
</gene>
<protein>
    <submittedName>
        <fullName evidence="3">ATP-binding protein</fullName>
    </submittedName>
</protein>
<dbReference type="PANTHER" id="PTHR35526:SF3">
    <property type="entry name" value="ANTI-SIGMA-F FACTOR RSBW"/>
    <property type="match status" value="1"/>
</dbReference>
<evidence type="ECO:0000256" key="1">
    <source>
        <dbReference type="ARBA" id="ARBA00022527"/>
    </source>
</evidence>
<keyword evidence="1" id="KW-0808">Transferase</keyword>
<dbReference type="GO" id="GO:0004674">
    <property type="term" value="F:protein serine/threonine kinase activity"/>
    <property type="evidence" value="ECO:0007669"/>
    <property type="project" value="UniProtKB-KW"/>
</dbReference>
<dbReference type="InterPro" id="IPR003594">
    <property type="entry name" value="HATPase_dom"/>
</dbReference>
<dbReference type="Pfam" id="PF13581">
    <property type="entry name" value="HATPase_c_2"/>
    <property type="match status" value="1"/>
</dbReference>
<sequence>MQVVFELRCPISADLGFIRDLIRMHGHHSGLRDPRLDNLVLAVNEAVTNVLDHAGTAGLITARTTSESVTVEILDTAGRLTHGHLAAAHEIDGTATHGYGLWVIQRLCDVVHLEQTGHGSRLSLEMRRHSPRRIRPVKPFRTAALLSHL</sequence>
<keyword evidence="4" id="KW-1185">Reference proteome</keyword>
<dbReference type="SUPFAM" id="SSF55874">
    <property type="entry name" value="ATPase domain of HSP90 chaperone/DNA topoisomerase II/histidine kinase"/>
    <property type="match status" value="1"/>
</dbReference>
<proteinExistence type="predicted"/>
<dbReference type="InterPro" id="IPR050267">
    <property type="entry name" value="Anti-sigma-factor_SerPK"/>
</dbReference>
<accession>A0A5S4GP74</accession>
<dbReference type="InterPro" id="IPR036890">
    <property type="entry name" value="HATPase_C_sf"/>
</dbReference>
<evidence type="ECO:0000259" key="2">
    <source>
        <dbReference type="Pfam" id="PF13581"/>
    </source>
</evidence>
<dbReference type="CDD" id="cd16936">
    <property type="entry name" value="HATPase_RsbW-like"/>
    <property type="match status" value="1"/>
</dbReference>
<keyword evidence="3" id="KW-0067">ATP-binding</keyword>
<evidence type="ECO:0000313" key="4">
    <source>
        <dbReference type="Proteomes" id="UP000306628"/>
    </source>
</evidence>
<keyword evidence="1" id="KW-0723">Serine/threonine-protein kinase</keyword>
<dbReference type="Proteomes" id="UP000306628">
    <property type="component" value="Unassembled WGS sequence"/>
</dbReference>
<dbReference type="EMBL" id="VCKX01000041">
    <property type="protein sequence ID" value="TMR34756.1"/>
    <property type="molecule type" value="Genomic_DNA"/>
</dbReference>
<organism evidence="3 4">
    <name type="scientific">Nonomuraea zeae</name>
    <dbReference type="NCBI Taxonomy" id="1642303"/>
    <lineage>
        <taxon>Bacteria</taxon>
        <taxon>Bacillati</taxon>
        <taxon>Actinomycetota</taxon>
        <taxon>Actinomycetes</taxon>
        <taxon>Streptosporangiales</taxon>
        <taxon>Streptosporangiaceae</taxon>
        <taxon>Nonomuraea</taxon>
    </lineage>
</organism>
<dbReference type="GO" id="GO:0005524">
    <property type="term" value="F:ATP binding"/>
    <property type="evidence" value="ECO:0007669"/>
    <property type="project" value="UniProtKB-KW"/>
</dbReference>
<evidence type="ECO:0000313" key="3">
    <source>
        <dbReference type="EMBL" id="TMR34756.1"/>
    </source>
</evidence>
<dbReference type="OrthoDB" id="3748385at2"/>
<dbReference type="AlphaFoldDB" id="A0A5S4GP74"/>
<dbReference type="PANTHER" id="PTHR35526">
    <property type="entry name" value="ANTI-SIGMA-F FACTOR RSBW-RELATED"/>
    <property type="match status" value="1"/>
</dbReference>
<dbReference type="Gene3D" id="3.30.565.10">
    <property type="entry name" value="Histidine kinase-like ATPase, C-terminal domain"/>
    <property type="match status" value="1"/>
</dbReference>
<reference evidence="3 4" key="1">
    <citation type="submission" date="2019-05" db="EMBL/GenBank/DDBJ databases">
        <title>Draft genome sequence of Nonomuraea zeae DSM 100528.</title>
        <authorList>
            <person name="Saricaoglu S."/>
            <person name="Isik K."/>
        </authorList>
    </citation>
    <scope>NUCLEOTIDE SEQUENCE [LARGE SCALE GENOMIC DNA]</scope>
    <source>
        <strain evidence="3 4">DSM 100528</strain>
    </source>
</reference>
<name>A0A5S4GP74_9ACTN</name>
<dbReference type="RefSeq" id="WP_138690477.1">
    <property type="nucleotide sequence ID" value="NZ_JBHSAZ010000013.1"/>
</dbReference>
<keyword evidence="3" id="KW-0547">Nucleotide-binding</keyword>
<comment type="caution">
    <text evidence="3">The sequence shown here is derived from an EMBL/GenBank/DDBJ whole genome shotgun (WGS) entry which is preliminary data.</text>
</comment>
<feature type="domain" description="Histidine kinase/HSP90-like ATPase" evidence="2">
    <location>
        <begin position="18"/>
        <end position="124"/>
    </location>
</feature>